<proteinExistence type="predicted"/>
<evidence type="ECO:0000313" key="4">
    <source>
        <dbReference type="WBParaSite" id="EgrG_000783500"/>
    </source>
</evidence>
<feature type="transmembrane region" description="Helical" evidence="1">
    <location>
        <begin position="27"/>
        <end position="48"/>
    </location>
</feature>
<dbReference type="AlphaFoldDB" id="A0A068W773"/>
<dbReference type="Proteomes" id="UP000492820">
    <property type="component" value="Unassembled WGS sequence"/>
</dbReference>
<accession>A0A068W773</accession>
<protein>
    <submittedName>
        <fullName evidence="2 4">Expressed protein</fullName>
    </submittedName>
</protein>
<keyword evidence="1" id="KW-1133">Transmembrane helix</keyword>
<reference evidence="2 3" key="1">
    <citation type="journal article" date="2013" name="Nature">
        <title>The genomes of four tapeworm species reveal adaptations to parasitism.</title>
        <authorList>
            <person name="Tsai I.J."/>
            <person name="Zarowiecki M."/>
            <person name="Holroyd N."/>
            <person name="Garciarrubio A."/>
            <person name="Sanchez-Flores A."/>
            <person name="Brooks K.L."/>
            <person name="Tracey A."/>
            <person name="Bobes R.J."/>
            <person name="Fragoso G."/>
            <person name="Sciutto E."/>
            <person name="Aslett M."/>
            <person name="Beasley H."/>
            <person name="Bennett H.M."/>
            <person name="Cai J."/>
            <person name="Camicia F."/>
            <person name="Clark R."/>
            <person name="Cucher M."/>
            <person name="De Silva N."/>
            <person name="Day T.A."/>
            <person name="Deplazes P."/>
            <person name="Estrada K."/>
            <person name="Fernandez C."/>
            <person name="Holland P.W."/>
            <person name="Hou J."/>
            <person name="Hu S."/>
            <person name="Huckvale T."/>
            <person name="Hung S.S."/>
            <person name="Kamenetzky L."/>
            <person name="Keane J.A."/>
            <person name="Kiss F."/>
            <person name="Koziol U."/>
            <person name="Lambert O."/>
            <person name="Liu K."/>
            <person name="Luo X."/>
            <person name="Luo Y."/>
            <person name="Macchiaroli N."/>
            <person name="Nichol S."/>
            <person name="Paps J."/>
            <person name="Parkinson J."/>
            <person name="Pouchkina-Stantcheva N."/>
            <person name="Riddiford N."/>
            <person name="Rosenzvit M."/>
            <person name="Salinas G."/>
            <person name="Wasmuth J.D."/>
            <person name="Zamanian M."/>
            <person name="Zheng Y."/>
            <person name="Cai X."/>
            <person name="Soberon X."/>
            <person name="Olson P.D."/>
            <person name="Laclette J.P."/>
            <person name="Brehm K."/>
            <person name="Berriman M."/>
            <person name="Garciarrubio A."/>
            <person name="Bobes R.J."/>
            <person name="Fragoso G."/>
            <person name="Sanchez-Flores A."/>
            <person name="Estrada K."/>
            <person name="Cevallos M.A."/>
            <person name="Morett E."/>
            <person name="Gonzalez V."/>
            <person name="Portillo T."/>
            <person name="Ochoa-Leyva A."/>
            <person name="Jose M.V."/>
            <person name="Sciutto E."/>
            <person name="Landa A."/>
            <person name="Jimenez L."/>
            <person name="Valdes V."/>
            <person name="Carrero J.C."/>
            <person name="Larralde C."/>
            <person name="Morales-Montor J."/>
            <person name="Limon-Lason J."/>
            <person name="Soberon X."/>
            <person name="Laclette J.P."/>
        </authorList>
    </citation>
    <scope>NUCLEOTIDE SEQUENCE [LARGE SCALE GENOMIC DNA]</scope>
</reference>
<reference evidence="2" key="2">
    <citation type="submission" date="2014-06" db="EMBL/GenBank/DDBJ databases">
        <authorList>
            <person name="Aslett M."/>
        </authorList>
    </citation>
    <scope>NUCLEOTIDE SEQUENCE</scope>
</reference>
<name>A0A068W773_ECHGR</name>
<dbReference type="WBParaSite" id="EgrG_000783500">
    <property type="protein sequence ID" value="EgrG_000783500"/>
    <property type="gene ID" value="EgrG_000783500"/>
</dbReference>
<organism evidence="2">
    <name type="scientific">Echinococcus granulosus</name>
    <name type="common">Hydatid tapeworm</name>
    <dbReference type="NCBI Taxonomy" id="6210"/>
    <lineage>
        <taxon>Eukaryota</taxon>
        <taxon>Metazoa</taxon>
        <taxon>Spiralia</taxon>
        <taxon>Lophotrochozoa</taxon>
        <taxon>Platyhelminthes</taxon>
        <taxon>Cestoda</taxon>
        <taxon>Eucestoda</taxon>
        <taxon>Cyclophyllidea</taxon>
        <taxon>Taeniidae</taxon>
        <taxon>Echinococcus</taxon>
        <taxon>Echinococcus granulosus group</taxon>
    </lineage>
</organism>
<evidence type="ECO:0000313" key="3">
    <source>
        <dbReference type="Proteomes" id="UP000492820"/>
    </source>
</evidence>
<reference evidence="4" key="3">
    <citation type="submission" date="2020-10" db="UniProtKB">
        <authorList>
            <consortium name="WormBaseParasite"/>
        </authorList>
    </citation>
    <scope>IDENTIFICATION</scope>
</reference>
<keyword evidence="1" id="KW-0472">Membrane</keyword>
<keyword evidence="1" id="KW-0812">Transmembrane</keyword>
<evidence type="ECO:0000256" key="1">
    <source>
        <dbReference type="SAM" id="Phobius"/>
    </source>
</evidence>
<sequence>MGRKWYLMPDYNVYSRSSCPWLKKRDCTVTFVVISPVILLFSCTTFKAPPLFSSLVFPPDMQLAPPNH</sequence>
<gene>
    <name evidence="2" type="ORF">EgrG_000783500</name>
</gene>
<evidence type="ECO:0000313" key="2">
    <source>
        <dbReference type="EMBL" id="CDS15435.1"/>
    </source>
</evidence>
<dbReference type="EMBL" id="LK028576">
    <property type="protein sequence ID" value="CDS15435.1"/>
    <property type="molecule type" value="Genomic_DNA"/>
</dbReference>